<dbReference type="InterPro" id="IPR036390">
    <property type="entry name" value="WH_DNA-bd_sf"/>
</dbReference>
<evidence type="ECO:0000313" key="9">
    <source>
        <dbReference type="Proteomes" id="UP000052023"/>
    </source>
</evidence>
<feature type="domain" description="HTH lysR-type" evidence="7">
    <location>
        <begin position="2"/>
        <end position="59"/>
    </location>
</feature>
<dbReference type="SUPFAM" id="SSF46785">
    <property type="entry name" value="Winged helix' DNA-binding domain"/>
    <property type="match status" value="1"/>
</dbReference>
<dbReference type="PROSITE" id="PS50931">
    <property type="entry name" value="HTH_LYSR"/>
    <property type="match status" value="1"/>
</dbReference>
<dbReference type="GO" id="GO:0003700">
    <property type="term" value="F:DNA-binding transcription factor activity"/>
    <property type="evidence" value="ECO:0007669"/>
    <property type="project" value="InterPro"/>
</dbReference>
<dbReference type="PANTHER" id="PTHR30537:SF3">
    <property type="entry name" value="TRANSCRIPTIONAL REGULATORY PROTEIN"/>
    <property type="match status" value="1"/>
</dbReference>
<dbReference type="Gene3D" id="1.10.10.10">
    <property type="entry name" value="Winged helix-like DNA-binding domain superfamily/Winged helix DNA-binding domain"/>
    <property type="match status" value="1"/>
</dbReference>
<reference evidence="8 9" key="1">
    <citation type="submission" date="2014-03" db="EMBL/GenBank/DDBJ databases">
        <title>Bradyrhizobium valentinum sp. nov., isolated from effective nodules of Lupinus mariae-josephae, a lupine endemic of basic-lime soils in Eastern Spain.</title>
        <authorList>
            <person name="Duran D."/>
            <person name="Rey L."/>
            <person name="Navarro A."/>
            <person name="Busquets A."/>
            <person name="Imperial J."/>
            <person name="Ruiz-Argueso T."/>
        </authorList>
    </citation>
    <scope>NUCLEOTIDE SEQUENCE [LARGE SCALE GENOMIC DNA]</scope>
    <source>
        <strain evidence="8 9">Ro19</strain>
    </source>
</reference>
<dbReference type="GO" id="GO:0043565">
    <property type="term" value="F:sequence-specific DNA binding"/>
    <property type="evidence" value="ECO:0007669"/>
    <property type="project" value="TreeGrafter"/>
</dbReference>
<dbReference type="InterPro" id="IPR000847">
    <property type="entry name" value="LysR_HTH_N"/>
</dbReference>
<evidence type="ECO:0000256" key="6">
    <source>
        <dbReference type="SAM" id="MobiDB-lite"/>
    </source>
</evidence>
<evidence type="ECO:0000256" key="4">
    <source>
        <dbReference type="ARBA" id="ARBA00023125"/>
    </source>
</evidence>
<evidence type="ECO:0000256" key="2">
    <source>
        <dbReference type="ARBA" id="ARBA00009437"/>
    </source>
</evidence>
<accession>A0A0R3NFJ8</accession>
<dbReference type="SUPFAM" id="SSF53850">
    <property type="entry name" value="Periplasmic binding protein-like II"/>
    <property type="match status" value="1"/>
</dbReference>
<protein>
    <recommendedName>
        <fullName evidence="7">HTH lysR-type domain-containing protein</fullName>
    </recommendedName>
</protein>
<comment type="similarity">
    <text evidence="2">Belongs to the LysR transcriptional regulatory family.</text>
</comment>
<keyword evidence="9" id="KW-1185">Reference proteome</keyword>
<feature type="region of interest" description="Disordered" evidence="6">
    <location>
        <begin position="294"/>
        <end position="315"/>
    </location>
</feature>
<dbReference type="AlphaFoldDB" id="A0A0R3NFJ8"/>
<dbReference type="InterPro" id="IPR058163">
    <property type="entry name" value="LysR-type_TF_proteobact-type"/>
</dbReference>
<proteinExistence type="inferred from homology"/>
<dbReference type="PANTHER" id="PTHR30537">
    <property type="entry name" value="HTH-TYPE TRANSCRIPTIONAL REGULATOR"/>
    <property type="match status" value="1"/>
</dbReference>
<organism evidence="8 9">
    <name type="scientific">Bradyrhizobium retamae</name>
    <dbReference type="NCBI Taxonomy" id="1300035"/>
    <lineage>
        <taxon>Bacteria</taxon>
        <taxon>Pseudomonadati</taxon>
        <taxon>Pseudomonadota</taxon>
        <taxon>Alphaproteobacteria</taxon>
        <taxon>Hyphomicrobiales</taxon>
        <taxon>Nitrobacteraceae</taxon>
        <taxon>Bradyrhizobium</taxon>
    </lineage>
</organism>
<comment type="caution">
    <text evidence="8">The sequence shown here is derived from an EMBL/GenBank/DDBJ whole genome shotgun (WGS) entry which is preliminary data.</text>
</comment>
<dbReference type="InterPro" id="IPR005119">
    <property type="entry name" value="LysR_subst-bd"/>
</dbReference>
<evidence type="ECO:0000259" key="7">
    <source>
        <dbReference type="PROSITE" id="PS50931"/>
    </source>
</evidence>
<evidence type="ECO:0000256" key="3">
    <source>
        <dbReference type="ARBA" id="ARBA00023015"/>
    </source>
</evidence>
<keyword evidence="5" id="KW-0804">Transcription</keyword>
<dbReference type="Pfam" id="PF03466">
    <property type="entry name" value="LysR_substrate"/>
    <property type="match status" value="1"/>
</dbReference>
<keyword evidence="3" id="KW-0805">Transcription regulation</keyword>
<dbReference type="EMBL" id="LLYA01000090">
    <property type="protein sequence ID" value="KRR28438.1"/>
    <property type="molecule type" value="Genomic_DNA"/>
</dbReference>
<comment type="function">
    <text evidence="1">NodD regulates the expression of the nodABCFE genes which encode other nodulation proteins. NodD is also a negative regulator of its own expression. Binds flavonoids as inducers.</text>
</comment>
<evidence type="ECO:0000256" key="5">
    <source>
        <dbReference type="ARBA" id="ARBA00023163"/>
    </source>
</evidence>
<dbReference type="Pfam" id="PF00126">
    <property type="entry name" value="HTH_1"/>
    <property type="match status" value="1"/>
</dbReference>
<gene>
    <name evidence="8" type="ORF">CQ13_20810</name>
</gene>
<dbReference type="InterPro" id="IPR036388">
    <property type="entry name" value="WH-like_DNA-bd_sf"/>
</dbReference>
<sequence>MFDWNDLKYFLAVARHGSTIAAGKALGTSQSTVHRRLEELERRLGRALVTRQNTGYRLTEYGNTLLKYAERIEAAVDDFQRRATDVEQELKGVIRVTCPEPIVFRMTQSALIDRFHARYPKLRVEFITSDRYLDLSKGEVDVAFRSGDTDDELVGRKIADSIWAVYASHGYVERHGGPERIEDLSRHPLIGFDETLANHRAAKWLKEVAPGANMPVRNNSVLGLVSAVKSGVGLGPLPTALGDAEPDLVRVLGPIPELTRSWRLLAHPDIRRVPRIAAFFDFIVEERDSLKSILTGRGPGSPPPTCPETLLRGAR</sequence>
<name>A0A0R3NFJ8_9BRAD</name>
<evidence type="ECO:0000313" key="8">
    <source>
        <dbReference type="EMBL" id="KRR28438.1"/>
    </source>
</evidence>
<keyword evidence="4" id="KW-0238">DNA-binding</keyword>
<dbReference type="Proteomes" id="UP000052023">
    <property type="component" value="Unassembled WGS sequence"/>
</dbReference>
<evidence type="ECO:0000256" key="1">
    <source>
        <dbReference type="ARBA" id="ARBA00003502"/>
    </source>
</evidence>
<dbReference type="Gene3D" id="3.40.190.290">
    <property type="match status" value="1"/>
</dbReference>
<dbReference type="GO" id="GO:0006351">
    <property type="term" value="P:DNA-templated transcription"/>
    <property type="evidence" value="ECO:0007669"/>
    <property type="project" value="TreeGrafter"/>
</dbReference>